<dbReference type="Gene3D" id="1.50.10.10">
    <property type="match status" value="1"/>
</dbReference>
<evidence type="ECO:0000313" key="4">
    <source>
        <dbReference type="Proteomes" id="UP000004892"/>
    </source>
</evidence>
<dbReference type="GO" id="GO:0004553">
    <property type="term" value="F:hydrolase activity, hydrolyzing O-glycosyl compounds"/>
    <property type="evidence" value="ECO:0007669"/>
    <property type="project" value="UniProtKB-ARBA"/>
</dbReference>
<dbReference type="GO" id="GO:0005975">
    <property type="term" value="P:carbohydrate metabolic process"/>
    <property type="evidence" value="ECO:0007669"/>
    <property type="project" value="InterPro"/>
</dbReference>
<comment type="caution">
    <text evidence="3">The sequence shown here is derived from an EMBL/GenBank/DDBJ whole genome shotgun (WGS) entry which is preliminary data.</text>
</comment>
<name>H1DDU3_9BACT</name>
<dbReference type="Proteomes" id="UP000004892">
    <property type="component" value="Unassembled WGS sequence"/>
</dbReference>
<dbReference type="Pfam" id="PF19291">
    <property type="entry name" value="TREH_N"/>
    <property type="match status" value="1"/>
</dbReference>
<accession>H1DDU3</accession>
<dbReference type="eggNOG" id="COG3387">
    <property type="taxonomic scope" value="Bacteria"/>
</dbReference>
<dbReference type="STRING" id="742817.HMPREF9449_00429"/>
<dbReference type="InterPro" id="IPR008928">
    <property type="entry name" value="6-hairpin_glycosidase_sf"/>
</dbReference>
<dbReference type="PANTHER" id="PTHR31616">
    <property type="entry name" value="TREHALASE"/>
    <property type="match status" value="1"/>
</dbReference>
<dbReference type="PATRIC" id="fig|742817.3.peg.457"/>
<evidence type="ECO:0000259" key="2">
    <source>
        <dbReference type="Pfam" id="PF19291"/>
    </source>
</evidence>
<feature type="domain" description="Trehalase-like N-terminal" evidence="2">
    <location>
        <begin position="8"/>
        <end position="133"/>
    </location>
</feature>
<organism evidence="3 4">
    <name type="scientific">Odoribacter laneus YIT 12061</name>
    <dbReference type="NCBI Taxonomy" id="742817"/>
    <lineage>
        <taxon>Bacteria</taxon>
        <taxon>Pseudomonadati</taxon>
        <taxon>Bacteroidota</taxon>
        <taxon>Bacteroidia</taxon>
        <taxon>Bacteroidales</taxon>
        <taxon>Odoribacteraceae</taxon>
        <taxon>Odoribacter</taxon>
    </lineage>
</organism>
<gene>
    <name evidence="3" type="ORF">HMPREF9449_00429</name>
</gene>
<dbReference type="AlphaFoldDB" id="H1DDU3"/>
<feature type="domain" description="GH15-like" evidence="1">
    <location>
        <begin position="218"/>
        <end position="582"/>
    </location>
</feature>
<sequence length="597" mass="69797">MKTLDYGIIGNCRTAALISAKGSIDWCCFPDFDSPSVFARILDEEKGGCCKLIVSDDYSISQQYLDNTNILSTLYKREGDCFEVLDFMPRYKTSDHDYYMAPEIYRYIRYIHGAPKFRILYQPAPNYARDPVIHDNTGKYIKSYAKTDENKAIYLYSRFPLTAIQQGEEFTLTQNEYILLSAHQKLIPVNFELTYLEFERTKVYWLNWNNRSKNYTLYNDLITRSMLTLKLLSFQYTGAVLAAVTTSIPETIGEVRNWDYRFCWLRDASMSIETLLETGHKEGAKRFIGFIRRIIKSEYGDFQIMYGIRGEKILTEVILPDLTGFENSRPVRIGNGAYNQKQNDSYGYLMDVIYKYYRFCPGTQDEVEEVWAIVKIIAYTVMQDWRKPDEGIWEIRNRKEHFVFSKVMCWVALNRAYEIAKILNEKKYAERWEKEAALIHQDVMEKGWKEELQSFSQAYDNLEFDSSLLLMEKYGFISAQDIHYQKTVKAVQRALYHKGLMYRYTAHDDFGKPSSAFTICTFWLIRALYVIGEKEEAQKIFNRVITYSNSVGLFSEDLNFDTKTLLGNIPQAYSHLSLINSALLFSQEIPASKFLMP</sequence>
<protein>
    <submittedName>
        <fullName evidence="3">Uncharacterized protein</fullName>
    </submittedName>
</protein>
<dbReference type="Pfam" id="PF00723">
    <property type="entry name" value="Glyco_hydro_15"/>
    <property type="match status" value="1"/>
</dbReference>
<dbReference type="RefSeq" id="WP_009135583.1">
    <property type="nucleotide sequence ID" value="NZ_JH594596.1"/>
</dbReference>
<reference evidence="3 4" key="1">
    <citation type="submission" date="2012-01" db="EMBL/GenBank/DDBJ databases">
        <title>The Genome Sequence of Odoribacter laneus YIT 12061.</title>
        <authorList>
            <consortium name="The Broad Institute Genome Sequencing Platform"/>
            <person name="Earl A."/>
            <person name="Ward D."/>
            <person name="Feldgarden M."/>
            <person name="Gevers D."/>
            <person name="Morotomi M."/>
            <person name="Young S.K."/>
            <person name="Zeng Q."/>
            <person name="Gargeya S."/>
            <person name="Fitzgerald M."/>
            <person name="Haas B."/>
            <person name="Abouelleil A."/>
            <person name="Alvarado L."/>
            <person name="Arachchi H.M."/>
            <person name="Berlin A."/>
            <person name="Chapman S.B."/>
            <person name="Gearin G."/>
            <person name="Goldberg J."/>
            <person name="Griggs A."/>
            <person name="Gujja S."/>
            <person name="Hansen M."/>
            <person name="Heiman D."/>
            <person name="Howarth C."/>
            <person name="Larimer J."/>
            <person name="Lui A."/>
            <person name="MacDonald P.J.P."/>
            <person name="McCowen C."/>
            <person name="Montmayeur A."/>
            <person name="Murphy C."/>
            <person name="Neiman D."/>
            <person name="Pearson M."/>
            <person name="Priest M."/>
            <person name="Roberts A."/>
            <person name="Saif S."/>
            <person name="Shea T."/>
            <person name="Sisk P."/>
            <person name="Stolte C."/>
            <person name="Sykes S."/>
            <person name="Wortman J."/>
            <person name="Nusbaum C."/>
            <person name="Birren B."/>
        </authorList>
    </citation>
    <scope>NUCLEOTIDE SEQUENCE [LARGE SCALE GENOMIC DNA]</scope>
    <source>
        <strain evidence="3 4">YIT 12061</strain>
    </source>
</reference>
<dbReference type="PANTHER" id="PTHR31616:SF0">
    <property type="entry name" value="GLUCAN 1,4-ALPHA-GLUCOSIDASE"/>
    <property type="match status" value="1"/>
</dbReference>
<keyword evidence="4" id="KW-1185">Reference proteome</keyword>
<dbReference type="InterPro" id="IPR012341">
    <property type="entry name" value="6hp_glycosidase-like_sf"/>
</dbReference>
<dbReference type="EMBL" id="ADMC01000005">
    <property type="protein sequence ID" value="EHP50740.1"/>
    <property type="molecule type" value="Genomic_DNA"/>
</dbReference>
<dbReference type="GeneID" id="98068081"/>
<dbReference type="InterPro" id="IPR045582">
    <property type="entry name" value="Trehalase-like_N"/>
</dbReference>
<evidence type="ECO:0000259" key="1">
    <source>
        <dbReference type="Pfam" id="PF00723"/>
    </source>
</evidence>
<dbReference type="HOGENOM" id="CLU_010399_3_1_10"/>
<dbReference type="InterPro" id="IPR011613">
    <property type="entry name" value="GH15-like"/>
</dbReference>
<proteinExistence type="predicted"/>
<dbReference type="SUPFAM" id="SSF48208">
    <property type="entry name" value="Six-hairpin glycosidases"/>
    <property type="match status" value="1"/>
</dbReference>
<evidence type="ECO:0000313" key="3">
    <source>
        <dbReference type="EMBL" id="EHP50740.1"/>
    </source>
</evidence>